<evidence type="ECO:0000313" key="2">
    <source>
        <dbReference type="Proteomes" id="UP000658320"/>
    </source>
</evidence>
<dbReference type="EMBL" id="BMSX01000008">
    <property type="protein sequence ID" value="GGR17578.1"/>
    <property type="molecule type" value="Genomic_DNA"/>
</dbReference>
<organism evidence="1 2">
    <name type="scientific">Streptomyces aurantiogriseus</name>
    <dbReference type="NCBI Taxonomy" id="66870"/>
    <lineage>
        <taxon>Bacteria</taxon>
        <taxon>Bacillati</taxon>
        <taxon>Actinomycetota</taxon>
        <taxon>Actinomycetes</taxon>
        <taxon>Kitasatosporales</taxon>
        <taxon>Streptomycetaceae</taxon>
        <taxon>Streptomyces</taxon>
    </lineage>
</organism>
<dbReference type="Pfam" id="PF14085">
    <property type="entry name" value="DUF4265"/>
    <property type="match status" value="1"/>
</dbReference>
<comment type="caution">
    <text evidence="1">The sequence shown here is derived from an EMBL/GenBank/DDBJ whole genome shotgun (WGS) entry which is preliminary data.</text>
</comment>
<sequence length="180" mass="20093">MEARRIEVRLRWECRALREEAVEPREEDPINGRCDTLLLDVESDDGVKAQERVKVMPLGDDRYKVLLSPGFFQGIAAGDEIKLAHEPPRVDILARGGNVCVQCFHQSVSMEALDELKRGISQLGGRVDGELENLVVLTIPVSAGFEAIESVMANLPDQGVEWMYGNVYDPDSGEPLGWWE</sequence>
<dbReference type="InterPro" id="IPR025361">
    <property type="entry name" value="DUF4265"/>
</dbReference>
<reference evidence="1" key="2">
    <citation type="submission" date="2020-09" db="EMBL/GenBank/DDBJ databases">
        <authorList>
            <person name="Sun Q."/>
            <person name="Ohkuma M."/>
        </authorList>
    </citation>
    <scope>NUCLEOTIDE SEQUENCE</scope>
    <source>
        <strain evidence="1">JCM 4346</strain>
    </source>
</reference>
<protein>
    <recommendedName>
        <fullName evidence="3">DUF4265 domain-containing protein</fullName>
    </recommendedName>
</protein>
<evidence type="ECO:0000313" key="1">
    <source>
        <dbReference type="EMBL" id="GGR17578.1"/>
    </source>
</evidence>
<evidence type="ECO:0008006" key="3">
    <source>
        <dbReference type="Google" id="ProtNLM"/>
    </source>
</evidence>
<reference evidence="1" key="1">
    <citation type="journal article" date="2014" name="Int. J. Syst. Evol. Microbiol.">
        <title>Complete genome sequence of Corynebacterium casei LMG S-19264T (=DSM 44701T), isolated from a smear-ripened cheese.</title>
        <authorList>
            <consortium name="US DOE Joint Genome Institute (JGI-PGF)"/>
            <person name="Walter F."/>
            <person name="Albersmeier A."/>
            <person name="Kalinowski J."/>
            <person name="Ruckert C."/>
        </authorList>
    </citation>
    <scope>NUCLEOTIDE SEQUENCE</scope>
    <source>
        <strain evidence="1">JCM 4346</strain>
    </source>
</reference>
<accession>A0A918FAX1</accession>
<proteinExistence type="predicted"/>
<dbReference type="AlphaFoldDB" id="A0A918FAX1"/>
<gene>
    <name evidence="1" type="ORF">GCM10010251_36930</name>
</gene>
<dbReference type="Proteomes" id="UP000658320">
    <property type="component" value="Unassembled WGS sequence"/>
</dbReference>
<keyword evidence="2" id="KW-1185">Reference proteome</keyword>
<name>A0A918FAX1_9ACTN</name>